<organism evidence="2 3">
    <name type="scientific">Pseudonocardia hydrocarbonoxydans</name>
    <dbReference type="NCBI Taxonomy" id="76726"/>
    <lineage>
        <taxon>Bacteria</taxon>
        <taxon>Bacillati</taxon>
        <taxon>Actinomycetota</taxon>
        <taxon>Actinomycetes</taxon>
        <taxon>Pseudonocardiales</taxon>
        <taxon>Pseudonocardiaceae</taxon>
        <taxon>Pseudonocardia</taxon>
    </lineage>
</organism>
<comment type="caution">
    <text evidence="2">The sequence shown here is derived from an EMBL/GenBank/DDBJ whole genome shotgun (WGS) entry which is preliminary data.</text>
</comment>
<gene>
    <name evidence="2" type="ORF">PHY01_43490</name>
</gene>
<dbReference type="SUPFAM" id="SSF52540">
    <property type="entry name" value="P-loop containing nucleoside triphosphate hydrolases"/>
    <property type="match status" value="1"/>
</dbReference>
<dbReference type="OrthoDB" id="128089at2"/>
<dbReference type="PANTHER" id="PTHR43566:SF2">
    <property type="entry name" value="DUF4143 DOMAIN-CONTAINING PROTEIN"/>
    <property type="match status" value="1"/>
</dbReference>
<dbReference type="InterPro" id="IPR041682">
    <property type="entry name" value="AAA_14"/>
</dbReference>
<keyword evidence="3" id="KW-1185">Reference proteome</keyword>
<reference evidence="2 3" key="1">
    <citation type="submission" date="2019-06" db="EMBL/GenBank/DDBJ databases">
        <title>Whole genome shotgun sequence of Pseudonocardia hydrocarbonoxydans NBRC 14498.</title>
        <authorList>
            <person name="Hosoyama A."/>
            <person name="Uohara A."/>
            <person name="Ohji S."/>
            <person name="Ichikawa N."/>
        </authorList>
    </citation>
    <scope>NUCLEOTIDE SEQUENCE [LARGE SCALE GENOMIC DNA]</scope>
    <source>
        <strain evidence="2 3">NBRC 14498</strain>
    </source>
</reference>
<accession>A0A4Y3WXB0</accession>
<evidence type="ECO:0000313" key="3">
    <source>
        <dbReference type="Proteomes" id="UP000320338"/>
    </source>
</evidence>
<proteinExistence type="predicted"/>
<protein>
    <recommendedName>
        <fullName evidence="1">AAA domain-containing protein</fullName>
    </recommendedName>
</protein>
<name>A0A4Y3WXB0_9PSEU</name>
<feature type="domain" description="AAA" evidence="1">
    <location>
        <begin position="19"/>
        <end position="136"/>
    </location>
</feature>
<dbReference type="Proteomes" id="UP000320338">
    <property type="component" value="Unassembled WGS sequence"/>
</dbReference>
<evidence type="ECO:0000313" key="2">
    <source>
        <dbReference type="EMBL" id="GEC22066.1"/>
    </source>
</evidence>
<dbReference type="InterPro" id="IPR027417">
    <property type="entry name" value="P-loop_NTPase"/>
</dbReference>
<evidence type="ECO:0000259" key="1">
    <source>
        <dbReference type="Pfam" id="PF13173"/>
    </source>
</evidence>
<dbReference type="AlphaFoldDB" id="A0A4Y3WXB0"/>
<dbReference type="PANTHER" id="PTHR43566">
    <property type="entry name" value="CONSERVED PROTEIN"/>
    <property type="match status" value="1"/>
</dbReference>
<sequence length="243" mass="26473">MVVTRSAATSVSDLLSTFRLVLLGGARQTGKTTLVRELLGLPATARLSLDDPATLRRALDDPTGLLEALPRPAAIDEFQRGGAGLLLAVKQAADLDDRRGQLLLTGSANYLADRSVSETLAGRVGRLVLWPLSTGERRGVRETFVDHLLHTAGWPPPTPEPVGRSELVEMILAGGYPEVVTQDLRGRSRRAWFDGYVQDVVPARRSGPWPRSGWRTSCAPYCACWRPGRRASSSSPGWRRKPT</sequence>
<dbReference type="Pfam" id="PF13173">
    <property type="entry name" value="AAA_14"/>
    <property type="match status" value="1"/>
</dbReference>
<dbReference type="RefSeq" id="WP_141281210.1">
    <property type="nucleotide sequence ID" value="NZ_BAAARZ010000013.1"/>
</dbReference>
<dbReference type="EMBL" id="BJNG01000039">
    <property type="protein sequence ID" value="GEC22066.1"/>
    <property type="molecule type" value="Genomic_DNA"/>
</dbReference>